<evidence type="ECO:0000313" key="8">
    <source>
        <dbReference type="Proteomes" id="UP000468735"/>
    </source>
</evidence>
<dbReference type="InterPro" id="IPR007627">
    <property type="entry name" value="RNA_pol_sigma70_r2"/>
</dbReference>
<comment type="caution">
    <text evidence="7">The sequence shown here is derived from an EMBL/GenBank/DDBJ whole genome shotgun (WGS) entry which is preliminary data.</text>
</comment>
<organism evidence="7 8">
    <name type="scientific">Actinomadura rudentiformis</name>
    <dbReference type="NCBI Taxonomy" id="359158"/>
    <lineage>
        <taxon>Bacteria</taxon>
        <taxon>Bacillati</taxon>
        <taxon>Actinomycetota</taxon>
        <taxon>Actinomycetes</taxon>
        <taxon>Streptosporangiales</taxon>
        <taxon>Thermomonosporaceae</taxon>
        <taxon>Actinomadura</taxon>
    </lineage>
</organism>
<dbReference type="NCBIfam" id="TIGR02937">
    <property type="entry name" value="sigma70-ECF"/>
    <property type="match status" value="1"/>
</dbReference>
<dbReference type="OrthoDB" id="265863at2"/>
<keyword evidence="8" id="KW-1185">Reference proteome</keyword>
<dbReference type="EMBL" id="WBMT01000011">
    <property type="protein sequence ID" value="KAB2346496.1"/>
    <property type="molecule type" value="Genomic_DNA"/>
</dbReference>
<dbReference type="SUPFAM" id="SSF88946">
    <property type="entry name" value="Sigma2 domain of RNA polymerase sigma factors"/>
    <property type="match status" value="1"/>
</dbReference>
<reference evidence="7 8" key="1">
    <citation type="submission" date="2019-09" db="EMBL/GenBank/DDBJ databases">
        <title>Actinomadura physcomitrii sp. nov., a novel actinomycete isolated from moss [Physcomitrium sphaericum (Ludw) Fuernr].</title>
        <authorList>
            <person name="Zhuang X."/>
            <person name="Liu C."/>
        </authorList>
    </citation>
    <scope>NUCLEOTIDE SEQUENCE [LARGE SCALE GENOMIC DNA]</scope>
    <source>
        <strain evidence="7 8">HMC1</strain>
    </source>
</reference>
<dbReference type="InterPro" id="IPR014284">
    <property type="entry name" value="RNA_pol_sigma-70_dom"/>
</dbReference>
<dbReference type="Pfam" id="PF04542">
    <property type="entry name" value="Sigma70_r2"/>
    <property type="match status" value="1"/>
</dbReference>
<evidence type="ECO:0000259" key="6">
    <source>
        <dbReference type="Pfam" id="PF04542"/>
    </source>
</evidence>
<dbReference type="PANTHER" id="PTHR43133">
    <property type="entry name" value="RNA POLYMERASE ECF-TYPE SIGMA FACTO"/>
    <property type="match status" value="1"/>
</dbReference>
<dbReference type="Gene3D" id="1.10.1740.10">
    <property type="match status" value="1"/>
</dbReference>
<dbReference type="PANTHER" id="PTHR43133:SF8">
    <property type="entry name" value="RNA POLYMERASE SIGMA FACTOR HI_1459-RELATED"/>
    <property type="match status" value="1"/>
</dbReference>
<keyword evidence="3" id="KW-0731">Sigma factor</keyword>
<evidence type="ECO:0000256" key="4">
    <source>
        <dbReference type="ARBA" id="ARBA00023125"/>
    </source>
</evidence>
<evidence type="ECO:0000256" key="3">
    <source>
        <dbReference type="ARBA" id="ARBA00023082"/>
    </source>
</evidence>
<gene>
    <name evidence="7" type="ORF">F8566_23890</name>
</gene>
<feature type="domain" description="RNA polymerase sigma-70 region 2" evidence="6">
    <location>
        <begin position="33"/>
        <end position="97"/>
    </location>
</feature>
<evidence type="ECO:0000256" key="2">
    <source>
        <dbReference type="ARBA" id="ARBA00023015"/>
    </source>
</evidence>
<dbReference type="Proteomes" id="UP000468735">
    <property type="component" value="Unassembled WGS sequence"/>
</dbReference>
<dbReference type="GO" id="GO:0016987">
    <property type="term" value="F:sigma factor activity"/>
    <property type="evidence" value="ECO:0007669"/>
    <property type="project" value="UniProtKB-KW"/>
</dbReference>
<keyword evidence="5" id="KW-0804">Transcription</keyword>
<proteinExistence type="inferred from homology"/>
<evidence type="ECO:0000256" key="5">
    <source>
        <dbReference type="ARBA" id="ARBA00023163"/>
    </source>
</evidence>
<dbReference type="InterPro" id="IPR013324">
    <property type="entry name" value="RNA_pol_sigma_r3/r4-like"/>
</dbReference>
<evidence type="ECO:0000313" key="7">
    <source>
        <dbReference type="EMBL" id="KAB2346496.1"/>
    </source>
</evidence>
<dbReference type="GO" id="GO:0006352">
    <property type="term" value="P:DNA-templated transcription initiation"/>
    <property type="evidence" value="ECO:0007669"/>
    <property type="project" value="InterPro"/>
</dbReference>
<dbReference type="AlphaFoldDB" id="A0A6H9Z0I5"/>
<dbReference type="RefSeq" id="WP_151563500.1">
    <property type="nucleotide sequence ID" value="NZ_WBMT01000011.1"/>
</dbReference>
<dbReference type="SUPFAM" id="SSF88659">
    <property type="entry name" value="Sigma3 and sigma4 domains of RNA polymerase sigma factors"/>
    <property type="match status" value="1"/>
</dbReference>
<dbReference type="InterPro" id="IPR039425">
    <property type="entry name" value="RNA_pol_sigma-70-like"/>
</dbReference>
<accession>A0A6H9Z0I5</accession>
<protein>
    <submittedName>
        <fullName evidence="7">Sigma-70 family RNA polymerase sigma factor</fullName>
    </submittedName>
</protein>
<keyword evidence="2" id="KW-0805">Transcription regulation</keyword>
<evidence type="ECO:0000256" key="1">
    <source>
        <dbReference type="ARBA" id="ARBA00010641"/>
    </source>
</evidence>
<name>A0A6H9Z0I5_9ACTN</name>
<dbReference type="Gene3D" id="1.10.10.10">
    <property type="entry name" value="Winged helix-like DNA-binding domain superfamily/Winged helix DNA-binding domain"/>
    <property type="match status" value="1"/>
</dbReference>
<comment type="similarity">
    <text evidence="1">Belongs to the sigma-70 factor family. ECF subfamily.</text>
</comment>
<dbReference type="InterPro" id="IPR013325">
    <property type="entry name" value="RNA_pol_sigma_r2"/>
</dbReference>
<dbReference type="InterPro" id="IPR036388">
    <property type="entry name" value="WH-like_DNA-bd_sf"/>
</dbReference>
<dbReference type="GO" id="GO:0003677">
    <property type="term" value="F:DNA binding"/>
    <property type="evidence" value="ECO:0007669"/>
    <property type="project" value="UniProtKB-KW"/>
</dbReference>
<sequence length="183" mass="20220">MALEEELHEQLDEATADLVVRARDGDGAAWSRLVDRYSGLLWSIARSFGLNEADGGDVVQMTWLRLIERMDQIAEPGAVGGWLATTARRESLRTAQRSGTRRLPYDVREDAAPPPEQILLARERLGDVAAALQALPRRCQVLLRMLALAPSYAELAAALDIPIGSIGPTRARCLDNLQRRLPR</sequence>
<keyword evidence="4" id="KW-0238">DNA-binding</keyword>